<dbReference type="RefSeq" id="WP_330928074.1">
    <property type="nucleotide sequence ID" value="NZ_CP119075.1"/>
</dbReference>
<evidence type="ECO:0000256" key="5">
    <source>
        <dbReference type="ARBA" id="ARBA00022801"/>
    </source>
</evidence>
<sequence>MSKSSYSPPVFLTDLLAARAPSGDEFESQAVFDRYVTPAADTYQKDALGNRIATLNPKGDPVLMLAGHLDELGLLITYVNPEGFLYFNTIGGHDRVMIAGRRVIIRTAQGPVRGITGKRAIHLMSPEDRKKVPEIHEMWIDIGATSKADALQRIRIGDTVTYDHEFELLHGTIGTARAFDNKAGAYIVGETLIRLAAGKKKTAAQVVAVGTAQEEIGVRGATTSSYHVDPHIAIAVDVGHATDHPDCDNRKYGETKLGGGPIICRGPNINPLVYERLVKAARKAKIDYQLEADPRPTGTDARAIQMARGGVATGLISVPLRYMHTPSEMVDLADIEASVKLLVEFAKALKPGDYLHW</sequence>
<dbReference type="AlphaFoldDB" id="A0AAF0I641"/>
<accession>A0AAF0I641</accession>
<dbReference type="PANTHER" id="PTHR32481">
    <property type="entry name" value="AMINOPEPTIDASE"/>
    <property type="match status" value="1"/>
</dbReference>
<feature type="binding site" evidence="8">
    <location>
        <position position="180"/>
    </location>
    <ligand>
        <name>Zn(2+)</name>
        <dbReference type="ChEBI" id="CHEBI:29105"/>
        <label>1</label>
    </ligand>
</feature>
<dbReference type="InterPro" id="IPR051464">
    <property type="entry name" value="Peptidase_M42_aminopept"/>
</dbReference>
<evidence type="ECO:0000256" key="1">
    <source>
        <dbReference type="ARBA" id="ARBA00006272"/>
    </source>
</evidence>
<dbReference type="Gene3D" id="2.40.30.40">
    <property type="entry name" value="Peptidase M42, domain 2"/>
    <property type="match status" value="1"/>
</dbReference>
<dbReference type="InterPro" id="IPR023367">
    <property type="entry name" value="Peptidase_M42_dom2"/>
</dbReference>
<evidence type="ECO:0000256" key="3">
    <source>
        <dbReference type="ARBA" id="ARBA00022670"/>
    </source>
</evidence>
<dbReference type="Proteomes" id="UP001218638">
    <property type="component" value="Chromosome"/>
</dbReference>
<feature type="binding site" evidence="8">
    <location>
        <position position="215"/>
    </location>
    <ligand>
        <name>Zn(2+)</name>
        <dbReference type="ChEBI" id="CHEBI:29105"/>
        <label>2</label>
    </ligand>
</feature>
<dbReference type="Gene3D" id="3.40.630.10">
    <property type="entry name" value="Zn peptidases"/>
    <property type="match status" value="1"/>
</dbReference>
<keyword evidence="2" id="KW-0031">Aminopeptidase</keyword>
<protein>
    <submittedName>
        <fullName evidence="9">M42 family metallopeptidase</fullName>
    </submittedName>
</protein>
<evidence type="ECO:0000256" key="6">
    <source>
        <dbReference type="PIRNR" id="PIRNR001123"/>
    </source>
</evidence>
<comment type="cofactor">
    <cofactor evidence="8">
        <name>a divalent metal cation</name>
        <dbReference type="ChEBI" id="CHEBI:60240"/>
    </cofactor>
    <text evidence="8">Binds 2 divalent metal cations per subunit.</text>
</comment>
<dbReference type="Pfam" id="PF05343">
    <property type="entry name" value="Peptidase_M42"/>
    <property type="match status" value="1"/>
</dbReference>
<evidence type="ECO:0000256" key="7">
    <source>
        <dbReference type="PIRSR" id="PIRSR001123-1"/>
    </source>
</evidence>
<dbReference type="GO" id="GO:0046872">
    <property type="term" value="F:metal ion binding"/>
    <property type="evidence" value="ECO:0007669"/>
    <property type="project" value="UniProtKB-UniRule"/>
</dbReference>
<organism evidence="9 10">
    <name type="scientific">Synoicihabitans lomoniglobus</name>
    <dbReference type="NCBI Taxonomy" id="2909285"/>
    <lineage>
        <taxon>Bacteria</taxon>
        <taxon>Pseudomonadati</taxon>
        <taxon>Verrucomicrobiota</taxon>
        <taxon>Opitutia</taxon>
        <taxon>Opitutales</taxon>
        <taxon>Opitutaceae</taxon>
        <taxon>Synoicihabitans</taxon>
    </lineage>
</organism>
<evidence type="ECO:0000256" key="4">
    <source>
        <dbReference type="ARBA" id="ARBA00022723"/>
    </source>
</evidence>
<feature type="binding site" evidence="8">
    <location>
        <position position="180"/>
    </location>
    <ligand>
        <name>Zn(2+)</name>
        <dbReference type="ChEBI" id="CHEBI:29105"/>
        <label>2</label>
    </ligand>
</feature>
<dbReference type="InterPro" id="IPR008007">
    <property type="entry name" value="Peptidase_M42"/>
</dbReference>
<dbReference type="EMBL" id="CP119075">
    <property type="protein sequence ID" value="WED67350.1"/>
    <property type="molecule type" value="Genomic_DNA"/>
</dbReference>
<keyword evidence="4 8" id="KW-0479">Metal-binding</keyword>
<feature type="binding site" evidence="8">
    <location>
        <position position="237"/>
    </location>
    <ligand>
        <name>Zn(2+)</name>
        <dbReference type="ChEBI" id="CHEBI:29105"/>
        <label>1</label>
    </ligand>
</feature>
<evidence type="ECO:0000256" key="8">
    <source>
        <dbReference type="PIRSR" id="PIRSR001123-2"/>
    </source>
</evidence>
<evidence type="ECO:0000313" key="9">
    <source>
        <dbReference type="EMBL" id="WED67350.1"/>
    </source>
</evidence>
<dbReference type="SUPFAM" id="SSF101821">
    <property type="entry name" value="Aminopeptidase/glucanase lid domain"/>
    <property type="match status" value="1"/>
</dbReference>
<keyword evidence="10" id="KW-1185">Reference proteome</keyword>
<dbReference type="SUPFAM" id="SSF53187">
    <property type="entry name" value="Zn-dependent exopeptidases"/>
    <property type="match status" value="1"/>
</dbReference>
<proteinExistence type="inferred from homology"/>
<dbReference type="PIRSF" id="PIRSF001123">
    <property type="entry name" value="PepA_GA"/>
    <property type="match status" value="1"/>
</dbReference>
<keyword evidence="3" id="KW-0645">Protease</keyword>
<evidence type="ECO:0000313" key="10">
    <source>
        <dbReference type="Proteomes" id="UP001218638"/>
    </source>
</evidence>
<keyword evidence="5" id="KW-0378">Hydrolase</keyword>
<dbReference type="CDD" id="cd05656">
    <property type="entry name" value="M42_Frv"/>
    <property type="match status" value="1"/>
</dbReference>
<reference evidence="9" key="1">
    <citation type="submission" date="2023-03" db="EMBL/GenBank/DDBJ databases">
        <title>Lomoglobus Profundus gen. nov., sp. nov., a novel member of the phylum Verrucomicrobia, isolated from deep-marine sediment of South China Sea.</title>
        <authorList>
            <person name="Ahmad T."/>
            <person name="Ishaq S.E."/>
            <person name="Wang F."/>
        </authorList>
    </citation>
    <scope>NUCLEOTIDE SEQUENCE</scope>
    <source>
        <strain evidence="9">LMO-M01</strain>
    </source>
</reference>
<dbReference type="KEGG" id="slom:PXH66_10865"/>
<feature type="binding site" evidence="8">
    <location>
        <position position="324"/>
    </location>
    <ligand>
        <name>Zn(2+)</name>
        <dbReference type="ChEBI" id="CHEBI:29105"/>
        <label>2</label>
    </ligand>
</feature>
<feature type="binding site" evidence="8">
    <location>
        <position position="68"/>
    </location>
    <ligand>
        <name>Zn(2+)</name>
        <dbReference type="ChEBI" id="CHEBI:29105"/>
        <label>1</label>
    </ligand>
</feature>
<dbReference type="PANTHER" id="PTHR32481:SF20">
    <property type="entry name" value="AMINOPEPTIDASE YSDC"/>
    <property type="match status" value="1"/>
</dbReference>
<gene>
    <name evidence="9" type="ORF">PXH66_10865</name>
</gene>
<dbReference type="GO" id="GO:0004177">
    <property type="term" value="F:aminopeptidase activity"/>
    <property type="evidence" value="ECO:0007669"/>
    <property type="project" value="UniProtKB-UniRule"/>
</dbReference>
<comment type="similarity">
    <text evidence="1 6">Belongs to the peptidase M42 family.</text>
</comment>
<dbReference type="GO" id="GO:0006508">
    <property type="term" value="P:proteolysis"/>
    <property type="evidence" value="ECO:0007669"/>
    <property type="project" value="UniProtKB-KW"/>
</dbReference>
<evidence type="ECO:0000256" key="2">
    <source>
        <dbReference type="ARBA" id="ARBA00022438"/>
    </source>
</evidence>
<feature type="active site" description="Proton acceptor" evidence="7">
    <location>
        <position position="214"/>
    </location>
</feature>
<name>A0AAF0I641_9BACT</name>